<evidence type="ECO:0000313" key="1">
    <source>
        <dbReference type="EMBL" id="KZN96717.1"/>
    </source>
</evidence>
<evidence type="ECO:0000313" key="2">
    <source>
        <dbReference type="Proteomes" id="UP000076476"/>
    </source>
</evidence>
<protein>
    <submittedName>
        <fullName evidence="1">Uncharacterized protein</fullName>
    </submittedName>
</protein>
<accession>A0A161ZU39</accession>
<reference evidence="1 2" key="1">
    <citation type="submission" date="2016-04" db="EMBL/GenBank/DDBJ databases">
        <title>Draft genome sequence of Aeribacillus pallidus 8m3 from petroleum reservoir.</title>
        <authorList>
            <person name="Poltaraus A.B."/>
            <person name="Nazina T.N."/>
            <person name="Tourova T.P."/>
            <person name="Malakho S.M."/>
            <person name="Korshunova A.V."/>
            <person name="Sokolova D.S."/>
        </authorList>
    </citation>
    <scope>NUCLEOTIDE SEQUENCE [LARGE SCALE GENOMIC DNA]</scope>
    <source>
        <strain evidence="1 2">8m3</strain>
    </source>
</reference>
<proteinExistence type="predicted"/>
<comment type="caution">
    <text evidence="1">The sequence shown here is derived from an EMBL/GenBank/DDBJ whole genome shotgun (WGS) entry which is preliminary data.</text>
</comment>
<keyword evidence="2" id="KW-1185">Reference proteome</keyword>
<sequence>MIHSVDKCKFFYFIGHNRVKAIRLFYFQAAGRTNWQKVFKPAVTIGQFANKEALPFQHRLIKNQLSYAKTPAFFSFWELLQSMYKDF</sequence>
<organism evidence="1 2">
    <name type="scientific">Aeribacillus pallidus</name>
    <dbReference type="NCBI Taxonomy" id="33936"/>
    <lineage>
        <taxon>Bacteria</taxon>
        <taxon>Bacillati</taxon>
        <taxon>Bacillota</taxon>
        <taxon>Bacilli</taxon>
        <taxon>Bacillales</taxon>
        <taxon>Bacillaceae</taxon>
        <taxon>Aeribacillus</taxon>
    </lineage>
</organism>
<dbReference type="Proteomes" id="UP000076476">
    <property type="component" value="Unassembled WGS sequence"/>
</dbReference>
<name>A0A161ZU39_9BACI</name>
<dbReference type="EMBL" id="LWBR01000016">
    <property type="protein sequence ID" value="KZN96717.1"/>
    <property type="molecule type" value="Genomic_DNA"/>
</dbReference>
<dbReference type="AlphaFoldDB" id="A0A161ZU39"/>
<gene>
    <name evidence="1" type="ORF">AZI98_07390</name>
</gene>
<dbReference type="RefSeq" id="WP_063387637.1">
    <property type="nucleotide sequence ID" value="NZ_LWBR01000016.1"/>
</dbReference>